<dbReference type="EMBL" id="GGEC01089031">
    <property type="protein sequence ID" value="MBX69515.1"/>
    <property type="molecule type" value="Transcribed_RNA"/>
</dbReference>
<accession>A0A2P2QRF5</accession>
<name>A0A2P2QRF5_RHIMU</name>
<evidence type="ECO:0000313" key="1">
    <source>
        <dbReference type="EMBL" id="MBX69515.1"/>
    </source>
</evidence>
<sequence length="15" mass="1712">MGLLFLITSRMGLFL</sequence>
<proteinExistence type="predicted"/>
<reference evidence="1" key="1">
    <citation type="submission" date="2018-02" db="EMBL/GenBank/DDBJ databases">
        <title>Rhizophora mucronata_Transcriptome.</title>
        <authorList>
            <person name="Meera S.P."/>
            <person name="Sreeshan A."/>
            <person name="Augustine A."/>
        </authorList>
    </citation>
    <scope>NUCLEOTIDE SEQUENCE</scope>
    <source>
        <tissue evidence="1">Leaf</tissue>
    </source>
</reference>
<organism evidence="1">
    <name type="scientific">Rhizophora mucronata</name>
    <name type="common">Asiatic mangrove</name>
    <dbReference type="NCBI Taxonomy" id="61149"/>
    <lineage>
        <taxon>Eukaryota</taxon>
        <taxon>Viridiplantae</taxon>
        <taxon>Streptophyta</taxon>
        <taxon>Embryophyta</taxon>
        <taxon>Tracheophyta</taxon>
        <taxon>Spermatophyta</taxon>
        <taxon>Magnoliopsida</taxon>
        <taxon>eudicotyledons</taxon>
        <taxon>Gunneridae</taxon>
        <taxon>Pentapetalae</taxon>
        <taxon>rosids</taxon>
        <taxon>fabids</taxon>
        <taxon>Malpighiales</taxon>
        <taxon>Rhizophoraceae</taxon>
        <taxon>Rhizophora</taxon>
    </lineage>
</organism>
<protein>
    <submittedName>
        <fullName evidence="1">Uncharacterized protein</fullName>
    </submittedName>
</protein>